<organism evidence="3 4">
    <name type="scientific">Lactuca virosa</name>
    <dbReference type="NCBI Taxonomy" id="75947"/>
    <lineage>
        <taxon>Eukaryota</taxon>
        <taxon>Viridiplantae</taxon>
        <taxon>Streptophyta</taxon>
        <taxon>Embryophyta</taxon>
        <taxon>Tracheophyta</taxon>
        <taxon>Spermatophyta</taxon>
        <taxon>Magnoliopsida</taxon>
        <taxon>eudicotyledons</taxon>
        <taxon>Gunneridae</taxon>
        <taxon>Pentapetalae</taxon>
        <taxon>asterids</taxon>
        <taxon>campanulids</taxon>
        <taxon>Asterales</taxon>
        <taxon>Asteraceae</taxon>
        <taxon>Cichorioideae</taxon>
        <taxon>Cichorieae</taxon>
        <taxon>Lactucinae</taxon>
        <taxon>Lactuca</taxon>
    </lineage>
</organism>
<dbReference type="Gene3D" id="2.40.240.10">
    <property type="entry name" value="Ribosomal Protein L25, Chain P"/>
    <property type="match status" value="1"/>
</dbReference>
<keyword evidence="1" id="KW-0648">Protein biosynthesis</keyword>
<evidence type="ECO:0000313" key="3">
    <source>
        <dbReference type="EMBL" id="CAH1431324.1"/>
    </source>
</evidence>
<name>A0AAU9MZ46_9ASTR</name>
<dbReference type="GO" id="GO:0006425">
    <property type="term" value="P:glutaminyl-tRNA aminoacylation"/>
    <property type="evidence" value="ECO:0007669"/>
    <property type="project" value="TreeGrafter"/>
</dbReference>
<dbReference type="GO" id="GO:0004819">
    <property type="term" value="F:glutamine-tRNA ligase activity"/>
    <property type="evidence" value="ECO:0007669"/>
    <property type="project" value="TreeGrafter"/>
</dbReference>
<dbReference type="PANTHER" id="PTHR43097:SF4">
    <property type="entry name" value="GLUTAMINE--TRNA LIGASE"/>
    <property type="match status" value="1"/>
</dbReference>
<dbReference type="InterPro" id="IPR049437">
    <property type="entry name" value="tRNA-synt_1c_C2"/>
</dbReference>
<reference evidence="3 4" key="1">
    <citation type="submission" date="2022-01" db="EMBL/GenBank/DDBJ databases">
        <authorList>
            <person name="Xiong W."/>
            <person name="Schranz E."/>
        </authorList>
    </citation>
    <scope>NUCLEOTIDE SEQUENCE [LARGE SCALE GENOMIC DNA]</scope>
</reference>
<sequence length="111" mass="12889">MVLLEELGLRLERLEYHVREELNKAASRRMVVLHPLKNPGELDKWLDDLNSNSKVVIPCAYVVPSLKHVEVDDKFQFERLGYFVADKDSTPENLIFNRTVTLCDSFGKAWK</sequence>
<proteinExistence type="predicted"/>
<dbReference type="EMBL" id="CAKMRJ010003334">
    <property type="protein sequence ID" value="CAH1431324.1"/>
    <property type="molecule type" value="Genomic_DNA"/>
</dbReference>
<feature type="domain" description="tRNA synthetases class I (E and Q) anti-codon binding" evidence="2">
    <location>
        <begin position="37"/>
        <end position="86"/>
    </location>
</feature>
<dbReference type="AlphaFoldDB" id="A0AAU9MZ46"/>
<dbReference type="Pfam" id="PF20974">
    <property type="entry name" value="tRNA-synt_1c_C2"/>
    <property type="match status" value="1"/>
</dbReference>
<comment type="caution">
    <text evidence="3">The sequence shown here is derived from an EMBL/GenBank/DDBJ whole genome shotgun (WGS) entry which is preliminary data.</text>
</comment>
<dbReference type="SUPFAM" id="SSF50715">
    <property type="entry name" value="Ribosomal protein L25-like"/>
    <property type="match status" value="1"/>
</dbReference>
<gene>
    <name evidence="3" type="ORF">LVIROSA_LOCUS18045</name>
</gene>
<dbReference type="InterPro" id="IPR050132">
    <property type="entry name" value="Gln/Glu-tRNA_Ligase"/>
</dbReference>
<accession>A0AAU9MZ46</accession>
<dbReference type="InterPro" id="IPR011035">
    <property type="entry name" value="Ribosomal_bL25/Gln-tRNA_synth"/>
</dbReference>
<keyword evidence="4" id="KW-1185">Reference proteome</keyword>
<dbReference type="Proteomes" id="UP001157418">
    <property type="component" value="Unassembled WGS sequence"/>
</dbReference>
<dbReference type="PANTHER" id="PTHR43097">
    <property type="entry name" value="GLUTAMINE-TRNA LIGASE"/>
    <property type="match status" value="1"/>
</dbReference>
<evidence type="ECO:0000256" key="1">
    <source>
        <dbReference type="ARBA" id="ARBA00022917"/>
    </source>
</evidence>
<evidence type="ECO:0000313" key="4">
    <source>
        <dbReference type="Proteomes" id="UP001157418"/>
    </source>
</evidence>
<evidence type="ECO:0000259" key="2">
    <source>
        <dbReference type="Pfam" id="PF20974"/>
    </source>
</evidence>
<dbReference type="GO" id="GO:0005829">
    <property type="term" value="C:cytosol"/>
    <property type="evidence" value="ECO:0007669"/>
    <property type="project" value="TreeGrafter"/>
</dbReference>
<protein>
    <recommendedName>
        <fullName evidence="2">tRNA synthetases class I (E and Q) anti-codon binding domain-containing protein</fullName>
    </recommendedName>
</protein>
<dbReference type="InterPro" id="IPR020056">
    <property type="entry name" value="Rbsml_bL25/Gln-tRNA_synth_N"/>
</dbReference>